<dbReference type="EMBL" id="MU154551">
    <property type="protein sequence ID" value="KAF9496523.1"/>
    <property type="molecule type" value="Genomic_DNA"/>
</dbReference>
<gene>
    <name evidence="1" type="ORF">BDN71DRAFT_1551256</name>
</gene>
<sequence>METKAKIGQSNPMCPPMMGDGNVDTTVLWDWFNKAENFFCLKSIASENKAISIAYRMSSIHAIHWLSANSLEHSAHMDVLHIQQNSKSFVKFSLEMMGKNNLLAGTDSFLNDKLLRDTLEVNMDRELAQECNRENLVLIISLRDWLDEVKRLDERKHQHLKEITCEFTKLNASSTPTTATHLPVPGAAASSALSFTFVPILKLLQTERELLSTNGSSGPVI</sequence>
<comment type="caution">
    <text evidence="1">The sequence shown here is derived from an EMBL/GenBank/DDBJ whole genome shotgun (WGS) entry which is preliminary data.</text>
</comment>
<dbReference type="OrthoDB" id="2369050at2759"/>
<dbReference type="AlphaFoldDB" id="A0A9P6DGV8"/>
<reference evidence="1" key="1">
    <citation type="submission" date="2020-11" db="EMBL/GenBank/DDBJ databases">
        <authorList>
            <consortium name="DOE Joint Genome Institute"/>
            <person name="Ahrendt S."/>
            <person name="Riley R."/>
            <person name="Andreopoulos W."/>
            <person name="Labutti K."/>
            <person name="Pangilinan J."/>
            <person name="Ruiz-Duenas F.J."/>
            <person name="Barrasa J.M."/>
            <person name="Sanchez-Garcia M."/>
            <person name="Camarero S."/>
            <person name="Miyauchi S."/>
            <person name="Serrano A."/>
            <person name="Linde D."/>
            <person name="Babiker R."/>
            <person name="Drula E."/>
            <person name="Ayuso-Fernandez I."/>
            <person name="Pacheco R."/>
            <person name="Padilla G."/>
            <person name="Ferreira P."/>
            <person name="Barriuso J."/>
            <person name="Kellner H."/>
            <person name="Castanera R."/>
            <person name="Alfaro M."/>
            <person name="Ramirez L."/>
            <person name="Pisabarro A.G."/>
            <person name="Kuo A."/>
            <person name="Tritt A."/>
            <person name="Lipzen A."/>
            <person name="He G."/>
            <person name="Yan M."/>
            <person name="Ng V."/>
            <person name="Cullen D."/>
            <person name="Martin F."/>
            <person name="Rosso M.-N."/>
            <person name="Henrissat B."/>
            <person name="Hibbett D."/>
            <person name="Martinez A.T."/>
            <person name="Grigoriev I.V."/>
        </authorList>
    </citation>
    <scope>NUCLEOTIDE SEQUENCE</scope>
    <source>
        <strain evidence="1">ATCC 90797</strain>
    </source>
</reference>
<dbReference type="Proteomes" id="UP000807025">
    <property type="component" value="Unassembled WGS sequence"/>
</dbReference>
<proteinExistence type="predicted"/>
<evidence type="ECO:0000313" key="2">
    <source>
        <dbReference type="Proteomes" id="UP000807025"/>
    </source>
</evidence>
<protein>
    <submittedName>
        <fullName evidence="1">Uncharacterized protein</fullName>
    </submittedName>
</protein>
<name>A0A9P6DGV8_PLEER</name>
<accession>A0A9P6DGV8</accession>
<organism evidence="1 2">
    <name type="scientific">Pleurotus eryngii</name>
    <name type="common">Boletus of the steppes</name>
    <dbReference type="NCBI Taxonomy" id="5323"/>
    <lineage>
        <taxon>Eukaryota</taxon>
        <taxon>Fungi</taxon>
        <taxon>Dikarya</taxon>
        <taxon>Basidiomycota</taxon>
        <taxon>Agaricomycotina</taxon>
        <taxon>Agaricomycetes</taxon>
        <taxon>Agaricomycetidae</taxon>
        <taxon>Agaricales</taxon>
        <taxon>Pleurotineae</taxon>
        <taxon>Pleurotaceae</taxon>
        <taxon>Pleurotus</taxon>
    </lineage>
</organism>
<evidence type="ECO:0000313" key="1">
    <source>
        <dbReference type="EMBL" id="KAF9496523.1"/>
    </source>
</evidence>
<keyword evidence="2" id="KW-1185">Reference proteome</keyword>